<evidence type="ECO:0000256" key="1">
    <source>
        <dbReference type="ARBA" id="ARBA00012825"/>
    </source>
</evidence>
<evidence type="ECO:0000313" key="5">
    <source>
        <dbReference type="Proteomes" id="UP000716291"/>
    </source>
</evidence>
<dbReference type="InterPro" id="IPR052041">
    <property type="entry name" value="Nucleic_acid_metab_PIN/TRAM"/>
</dbReference>
<proteinExistence type="predicted"/>
<gene>
    <name evidence="4" type="ORF">G6F64_007955</name>
</gene>
<evidence type="ECO:0000259" key="3">
    <source>
        <dbReference type="Pfam" id="PF17863"/>
    </source>
</evidence>
<dbReference type="Proteomes" id="UP000716291">
    <property type="component" value="Unassembled WGS sequence"/>
</dbReference>
<comment type="caution">
    <text evidence="4">The sequence shown here is derived from an EMBL/GenBank/DDBJ whole genome shotgun (WGS) entry which is preliminary data.</text>
</comment>
<dbReference type="Pfam" id="PF17863">
    <property type="entry name" value="AAA_lid_2"/>
    <property type="match status" value="1"/>
</dbReference>
<dbReference type="PANTHER" id="PTHR11603:SF132">
    <property type="entry name" value="C2H2-TYPE DOMAIN-CONTAINING PROTEIN"/>
    <property type="match status" value="1"/>
</dbReference>
<dbReference type="InterPro" id="IPR041628">
    <property type="entry name" value="ChlI/MoxR_AAA_lid"/>
</dbReference>
<dbReference type="Gene3D" id="3.40.50.300">
    <property type="entry name" value="P-loop containing nucleotide triphosphate hydrolases"/>
    <property type="match status" value="1"/>
</dbReference>
<dbReference type="AlphaFoldDB" id="A0A9P6X5S7"/>
<dbReference type="InterPro" id="IPR027417">
    <property type="entry name" value="P-loop_NTPase"/>
</dbReference>
<dbReference type="EC" id="6.6.1.1" evidence="1"/>
<dbReference type="Gene3D" id="1.10.8.80">
    <property type="entry name" value="Magnesium chelatase subunit I, C-Terminal domain"/>
    <property type="match status" value="1"/>
</dbReference>
<dbReference type="GO" id="GO:0016851">
    <property type="term" value="F:magnesium chelatase activity"/>
    <property type="evidence" value="ECO:0007669"/>
    <property type="project" value="UniProtKB-EC"/>
</dbReference>
<sequence>MTCKEQQTQDDLVEALFKEDNEPFYKTAQHKSRSFNTLDTQISDEESFLNMTPVSPVDFTLRRTKQPFGSSPSFYTKDQQPKRSLMTRIVQTLIIEDLDKAEESIQTILLDLMVNKELYLSNIRYNVPKPFFLIITVLPHDFNRLSINSQLMDRFFISFQFEEEMLQNYSSSSNPLSRAPRRQALMKQDEIKALAEKAKKVYVHIDISRYVRDIVVGIRTHPRVKGGVTARSSQDLVTVTKSLATLFERNFLTPDLVTIATEKVFSHRLHMLATNERDDEIEREDMDSNLAFDIVAEILHIINVPI</sequence>
<comment type="pathway">
    <text evidence="2">Porphyrin-containing compound metabolism.</text>
</comment>
<dbReference type="EMBL" id="JAANQT010001238">
    <property type="protein sequence ID" value="KAG1305968.1"/>
    <property type="molecule type" value="Genomic_DNA"/>
</dbReference>
<dbReference type="PANTHER" id="PTHR11603">
    <property type="entry name" value="AAA FAMILY ATPASE"/>
    <property type="match status" value="1"/>
</dbReference>
<dbReference type="SUPFAM" id="SSF52540">
    <property type="entry name" value="P-loop containing nucleoside triphosphate hydrolases"/>
    <property type="match status" value="1"/>
</dbReference>
<evidence type="ECO:0000256" key="2">
    <source>
        <dbReference type="ARBA" id="ARBA00023444"/>
    </source>
</evidence>
<accession>A0A9P6X5S7</accession>
<feature type="domain" description="ChlI/MoxR AAA lid" evidence="3">
    <location>
        <begin position="219"/>
        <end position="282"/>
    </location>
</feature>
<protein>
    <recommendedName>
        <fullName evidence="1">magnesium chelatase</fullName>
        <ecNumber evidence="1">6.6.1.1</ecNumber>
    </recommendedName>
</protein>
<evidence type="ECO:0000313" key="4">
    <source>
        <dbReference type="EMBL" id="KAG1305968.1"/>
    </source>
</evidence>
<name>A0A9P6X5S7_RHIOR</name>
<reference evidence="4" key="1">
    <citation type="journal article" date="2020" name="Microb. Genom.">
        <title>Genetic diversity of clinical and environmental Mucorales isolates obtained from an investigation of mucormycosis cases among solid organ transplant recipients.</title>
        <authorList>
            <person name="Nguyen M.H."/>
            <person name="Kaul D."/>
            <person name="Muto C."/>
            <person name="Cheng S.J."/>
            <person name="Richter R.A."/>
            <person name="Bruno V.M."/>
            <person name="Liu G."/>
            <person name="Beyhan S."/>
            <person name="Sundermann A.J."/>
            <person name="Mounaud S."/>
            <person name="Pasculle A.W."/>
            <person name="Nierman W.C."/>
            <person name="Driscoll E."/>
            <person name="Cumbie R."/>
            <person name="Clancy C.J."/>
            <person name="Dupont C.L."/>
        </authorList>
    </citation>
    <scope>NUCLEOTIDE SEQUENCE</scope>
    <source>
        <strain evidence="4">GL11</strain>
    </source>
</reference>
<organism evidence="4 5">
    <name type="scientific">Rhizopus oryzae</name>
    <name type="common">Mucormycosis agent</name>
    <name type="synonym">Rhizopus arrhizus var. delemar</name>
    <dbReference type="NCBI Taxonomy" id="64495"/>
    <lineage>
        <taxon>Eukaryota</taxon>
        <taxon>Fungi</taxon>
        <taxon>Fungi incertae sedis</taxon>
        <taxon>Mucoromycota</taxon>
        <taxon>Mucoromycotina</taxon>
        <taxon>Mucoromycetes</taxon>
        <taxon>Mucorales</taxon>
        <taxon>Mucorineae</taxon>
        <taxon>Rhizopodaceae</taxon>
        <taxon>Rhizopus</taxon>
    </lineage>
</organism>
<keyword evidence="5" id="KW-1185">Reference proteome</keyword>